<evidence type="ECO:0008006" key="2">
    <source>
        <dbReference type="Google" id="ProtNLM"/>
    </source>
</evidence>
<protein>
    <recommendedName>
        <fullName evidence="2">Peptidase M6-like domain-containing protein</fullName>
    </recommendedName>
</protein>
<sequence>MFNDAAADANSMYNYYKEVSYDQLEVTTTFYPTTATTVVSYQDSQPRAYYQPYNEVTNTSGYQDDDERKEREHALLKSAVDYVSPQIPDSLDVDADDDNYVDNVCFIIYGDPDGWSELLWPHMWSLYFTEAYINEKRVLTYNFQLQTSLYSSGVGVLCHEMFHSLGAPDLYHYIDDGLQPVYKWDIMEINLNPPQHMGAYMKCRYGTWISSIPEITSDGAYNLNPLTSPTNNCYKVASPYSSTEYFMVEYRKKSGTFENSLPGEVLLEGEKMYPVLAGVAVPDHPVLTPRE</sequence>
<dbReference type="GO" id="GO:0008233">
    <property type="term" value="F:peptidase activity"/>
    <property type="evidence" value="ECO:0007669"/>
    <property type="project" value="InterPro"/>
</dbReference>
<dbReference type="InterPro" id="IPR008757">
    <property type="entry name" value="Peptidase_M6-like_domain"/>
</dbReference>
<evidence type="ECO:0000313" key="1">
    <source>
        <dbReference type="EMBL" id="GAG56174.1"/>
    </source>
</evidence>
<reference evidence="1" key="1">
    <citation type="journal article" date="2014" name="Front. Microbiol.">
        <title>High frequency of phylogenetically diverse reductive dehalogenase-homologous genes in deep subseafloor sedimentary metagenomes.</title>
        <authorList>
            <person name="Kawai M."/>
            <person name="Futagami T."/>
            <person name="Toyoda A."/>
            <person name="Takaki Y."/>
            <person name="Nishi S."/>
            <person name="Hori S."/>
            <person name="Arai W."/>
            <person name="Tsubouchi T."/>
            <person name="Morono Y."/>
            <person name="Uchiyama I."/>
            <person name="Ito T."/>
            <person name="Fujiyama A."/>
            <person name="Inagaki F."/>
            <person name="Takami H."/>
        </authorList>
    </citation>
    <scope>NUCLEOTIDE SEQUENCE</scope>
    <source>
        <strain evidence="1">Expedition CK06-06</strain>
    </source>
</reference>
<organism evidence="1">
    <name type="scientific">marine sediment metagenome</name>
    <dbReference type="NCBI Taxonomy" id="412755"/>
    <lineage>
        <taxon>unclassified sequences</taxon>
        <taxon>metagenomes</taxon>
        <taxon>ecological metagenomes</taxon>
    </lineage>
</organism>
<dbReference type="NCBIfam" id="TIGR03296">
    <property type="entry name" value="M6dom_TIGR03296"/>
    <property type="match status" value="1"/>
</dbReference>
<dbReference type="AlphaFoldDB" id="X0YJB6"/>
<name>X0YJB6_9ZZZZ</name>
<gene>
    <name evidence="1" type="ORF">S01H4_13631</name>
</gene>
<comment type="caution">
    <text evidence="1">The sequence shown here is derived from an EMBL/GenBank/DDBJ whole genome shotgun (WGS) entry which is preliminary data.</text>
</comment>
<dbReference type="PANTHER" id="PTHR41775:SF1">
    <property type="entry name" value="PEPTIDASE M6-LIKE DOMAIN-CONTAINING PROTEIN"/>
    <property type="match status" value="1"/>
</dbReference>
<proteinExistence type="predicted"/>
<dbReference type="GO" id="GO:0006508">
    <property type="term" value="P:proteolysis"/>
    <property type="evidence" value="ECO:0007669"/>
    <property type="project" value="InterPro"/>
</dbReference>
<dbReference type="EMBL" id="BART01005996">
    <property type="protein sequence ID" value="GAG56174.1"/>
    <property type="molecule type" value="Genomic_DNA"/>
</dbReference>
<dbReference type="PANTHER" id="PTHR41775">
    <property type="entry name" value="SECRETED PROTEIN-RELATED"/>
    <property type="match status" value="1"/>
</dbReference>
<accession>X0YJB6</accession>